<dbReference type="EMBL" id="FNYO01000227">
    <property type="protein sequence ID" value="SEJ62350.1"/>
    <property type="molecule type" value="Genomic_DNA"/>
</dbReference>
<dbReference type="GO" id="GO:0008976">
    <property type="term" value="F:polyphosphate kinase activity"/>
    <property type="evidence" value="ECO:0007669"/>
    <property type="project" value="InterPro"/>
</dbReference>
<gene>
    <name evidence="2" type="ORF">SAMN04244579_04938</name>
</gene>
<organism evidence="2 3">
    <name type="scientific">Azotobacter beijerinckii</name>
    <dbReference type="NCBI Taxonomy" id="170623"/>
    <lineage>
        <taxon>Bacteria</taxon>
        <taxon>Pseudomonadati</taxon>
        <taxon>Pseudomonadota</taxon>
        <taxon>Gammaproteobacteria</taxon>
        <taxon>Pseudomonadales</taxon>
        <taxon>Pseudomonadaceae</taxon>
        <taxon>Azotobacter</taxon>
    </lineage>
</organism>
<dbReference type="InterPro" id="IPR025200">
    <property type="entry name" value="PPK_C_dom2"/>
</dbReference>
<dbReference type="SUPFAM" id="SSF56024">
    <property type="entry name" value="Phospholipase D/nuclease"/>
    <property type="match status" value="1"/>
</dbReference>
<dbReference type="Pfam" id="PF13090">
    <property type="entry name" value="PP_kinase_C"/>
    <property type="match status" value="1"/>
</dbReference>
<feature type="non-terminal residue" evidence="2">
    <location>
        <position position="1"/>
    </location>
</feature>
<reference evidence="2 3" key="1">
    <citation type="submission" date="2016-10" db="EMBL/GenBank/DDBJ databases">
        <authorList>
            <person name="de Groot N.N."/>
        </authorList>
    </citation>
    <scope>NUCLEOTIDE SEQUENCE [LARGE SCALE GENOMIC DNA]</scope>
    <source>
        <strain evidence="2 3">DSM 1041</strain>
    </source>
</reference>
<dbReference type="GO" id="GO:0009358">
    <property type="term" value="C:polyphosphate kinase complex"/>
    <property type="evidence" value="ECO:0007669"/>
    <property type="project" value="InterPro"/>
</dbReference>
<evidence type="ECO:0000259" key="1">
    <source>
        <dbReference type="Pfam" id="PF13090"/>
    </source>
</evidence>
<dbReference type="GO" id="GO:0006799">
    <property type="term" value="P:polyphosphate biosynthetic process"/>
    <property type="evidence" value="ECO:0007669"/>
    <property type="project" value="InterPro"/>
</dbReference>
<evidence type="ECO:0000313" key="2">
    <source>
        <dbReference type="EMBL" id="SEJ62350.1"/>
    </source>
</evidence>
<accession>A0A1H7AKD3</accession>
<name>A0A1H7AKD3_9GAMM</name>
<dbReference type="PANTHER" id="PTHR30218:SF0">
    <property type="entry name" value="POLYPHOSPHATE KINASE"/>
    <property type="match status" value="1"/>
</dbReference>
<keyword evidence="2" id="KW-0418">Kinase</keyword>
<feature type="domain" description="Polyphosphate kinase C-terminal" evidence="1">
    <location>
        <begin position="1"/>
        <end position="58"/>
    </location>
</feature>
<dbReference type="InterPro" id="IPR003414">
    <property type="entry name" value="PP_kinase"/>
</dbReference>
<proteinExistence type="predicted"/>
<dbReference type="AlphaFoldDB" id="A0A1H7AKD3"/>
<protein>
    <submittedName>
        <fullName evidence="2">Polyphosphate kinase C-terminal domain-containing protein</fullName>
    </submittedName>
</protein>
<sequence>WMERNLDRRIETCFPVEGKKLMLRVKKELEACLGDNTQSWQLQPDGSYLRNSPSGNQNPRNVQAMLLEKLSSPLIGLR</sequence>
<dbReference type="Proteomes" id="UP000199005">
    <property type="component" value="Unassembled WGS sequence"/>
</dbReference>
<keyword evidence="2" id="KW-0808">Transferase</keyword>
<dbReference type="PANTHER" id="PTHR30218">
    <property type="entry name" value="POLYPHOSPHATE KINASE"/>
    <property type="match status" value="1"/>
</dbReference>
<evidence type="ECO:0000313" key="3">
    <source>
        <dbReference type="Proteomes" id="UP000199005"/>
    </source>
</evidence>
<dbReference type="Gene3D" id="3.30.870.10">
    <property type="entry name" value="Endonuclease Chain A"/>
    <property type="match status" value="1"/>
</dbReference>